<sequence length="164" mass="17921">MARRSLVSRPLHGSPESGLPPTAWLAGIWSPAHCMVRRSLVSRLLLGSPEPGLPPTVWLAGAWSPAYYMARQSLVSRLLHGSPEPSLPPTAWLTGIWSHAYCMARRRNTCSLLSAAFIATQSCHERISFRDILAHPEGRKLADSRNSAKHAGPSPLVPSIDDTR</sequence>
<protein>
    <submittedName>
        <fullName evidence="2">Uncharacterized protein</fullName>
    </submittedName>
</protein>
<proteinExistence type="predicted"/>
<dbReference type="Proteomes" id="UP000735302">
    <property type="component" value="Unassembled WGS sequence"/>
</dbReference>
<dbReference type="AlphaFoldDB" id="A0AAV4B800"/>
<evidence type="ECO:0000256" key="1">
    <source>
        <dbReference type="SAM" id="MobiDB-lite"/>
    </source>
</evidence>
<organism evidence="2 3">
    <name type="scientific">Plakobranchus ocellatus</name>
    <dbReference type="NCBI Taxonomy" id="259542"/>
    <lineage>
        <taxon>Eukaryota</taxon>
        <taxon>Metazoa</taxon>
        <taxon>Spiralia</taxon>
        <taxon>Lophotrochozoa</taxon>
        <taxon>Mollusca</taxon>
        <taxon>Gastropoda</taxon>
        <taxon>Heterobranchia</taxon>
        <taxon>Euthyneura</taxon>
        <taxon>Panpulmonata</taxon>
        <taxon>Sacoglossa</taxon>
        <taxon>Placobranchoidea</taxon>
        <taxon>Plakobranchidae</taxon>
        <taxon>Plakobranchus</taxon>
    </lineage>
</organism>
<comment type="caution">
    <text evidence="2">The sequence shown here is derived from an EMBL/GenBank/DDBJ whole genome shotgun (WGS) entry which is preliminary data.</text>
</comment>
<reference evidence="2 3" key="1">
    <citation type="journal article" date="2021" name="Elife">
        <title>Chloroplast acquisition without the gene transfer in kleptoplastic sea slugs, Plakobranchus ocellatus.</title>
        <authorList>
            <person name="Maeda T."/>
            <person name="Takahashi S."/>
            <person name="Yoshida T."/>
            <person name="Shimamura S."/>
            <person name="Takaki Y."/>
            <person name="Nagai Y."/>
            <person name="Toyoda A."/>
            <person name="Suzuki Y."/>
            <person name="Arimoto A."/>
            <person name="Ishii H."/>
            <person name="Satoh N."/>
            <person name="Nishiyama T."/>
            <person name="Hasebe M."/>
            <person name="Maruyama T."/>
            <person name="Minagawa J."/>
            <person name="Obokata J."/>
            <person name="Shigenobu S."/>
        </authorList>
    </citation>
    <scope>NUCLEOTIDE SEQUENCE [LARGE SCALE GENOMIC DNA]</scope>
</reference>
<evidence type="ECO:0000313" key="3">
    <source>
        <dbReference type="Proteomes" id="UP000735302"/>
    </source>
</evidence>
<dbReference type="EMBL" id="BLXT01004605">
    <property type="protein sequence ID" value="GFO15227.1"/>
    <property type="molecule type" value="Genomic_DNA"/>
</dbReference>
<gene>
    <name evidence="2" type="ORF">PoB_004173200</name>
</gene>
<accession>A0AAV4B800</accession>
<name>A0AAV4B800_9GAST</name>
<evidence type="ECO:0000313" key="2">
    <source>
        <dbReference type="EMBL" id="GFO15227.1"/>
    </source>
</evidence>
<feature type="region of interest" description="Disordered" evidence="1">
    <location>
        <begin position="140"/>
        <end position="164"/>
    </location>
</feature>
<keyword evidence="3" id="KW-1185">Reference proteome</keyword>